<dbReference type="OrthoDB" id="9808130at2"/>
<dbReference type="Gene3D" id="3.30.70.100">
    <property type="match status" value="1"/>
</dbReference>
<dbReference type="Pfam" id="PF07876">
    <property type="entry name" value="Dabb"/>
    <property type="match status" value="1"/>
</dbReference>
<evidence type="ECO:0000313" key="3">
    <source>
        <dbReference type="Proteomes" id="UP000367750"/>
    </source>
</evidence>
<dbReference type="SUPFAM" id="SSF54909">
    <property type="entry name" value="Dimeric alpha+beta barrel"/>
    <property type="match status" value="1"/>
</dbReference>
<dbReference type="Proteomes" id="UP000367750">
    <property type="component" value="Unassembled WGS sequence"/>
</dbReference>
<dbReference type="EMBL" id="VYKK01000022">
    <property type="protein sequence ID" value="KAA8999787.1"/>
    <property type="molecule type" value="Genomic_DNA"/>
</dbReference>
<reference evidence="2 3" key="1">
    <citation type="submission" date="2019-09" db="EMBL/GenBank/DDBJ databases">
        <title>Bacillus ochoae sp. nov., Paenibacillus whitsoniae sp. nov., Paenibacillus spiritus sp. nov. Isolated from the Mars Exploration Rover during spacecraft assembly.</title>
        <authorList>
            <person name="Seuylemezian A."/>
            <person name="Vaishampayan P."/>
        </authorList>
    </citation>
    <scope>NUCLEOTIDE SEQUENCE [LARGE SCALE GENOMIC DNA]</scope>
    <source>
        <strain evidence="2 3">MER_111</strain>
    </source>
</reference>
<protein>
    <submittedName>
        <fullName evidence="2">Dabb family protein</fullName>
    </submittedName>
</protein>
<gene>
    <name evidence="2" type="ORF">F4V43_15805</name>
</gene>
<sequence>MIRHLVLFKLKDGSPESVARTAAVLRNMEGRIPQLLSLEIGTDVLRSERSYDLALTATVASLEDLQAYQVHPAHQEVIAHINEVKEQSIAVDYEV</sequence>
<evidence type="ECO:0000313" key="2">
    <source>
        <dbReference type="EMBL" id="KAA8999787.1"/>
    </source>
</evidence>
<name>A0A5J5G1Q0_9BACL</name>
<dbReference type="InterPro" id="IPR011008">
    <property type="entry name" value="Dimeric_a/b-barrel"/>
</dbReference>
<dbReference type="PANTHER" id="PTHR37832">
    <property type="entry name" value="BLL2683 PROTEIN"/>
    <property type="match status" value="1"/>
</dbReference>
<keyword evidence="3" id="KW-1185">Reference proteome</keyword>
<accession>A0A5J5G1Q0</accession>
<dbReference type="RefSeq" id="WP_150459219.1">
    <property type="nucleotide sequence ID" value="NZ_VYKK01000022.1"/>
</dbReference>
<feature type="domain" description="Stress-response A/B barrel" evidence="1">
    <location>
        <begin position="2"/>
        <end position="93"/>
    </location>
</feature>
<evidence type="ECO:0000259" key="1">
    <source>
        <dbReference type="PROSITE" id="PS51502"/>
    </source>
</evidence>
<dbReference type="SMART" id="SM00886">
    <property type="entry name" value="Dabb"/>
    <property type="match status" value="1"/>
</dbReference>
<dbReference type="PROSITE" id="PS51502">
    <property type="entry name" value="S_R_A_B_BARREL"/>
    <property type="match status" value="1"/>
</dbReference>
<comment type="caution">
    <text evidence="2">The sequence shown here is derived from an EMBL/GenBank/DDBJ whole genome shotgun (WGS) entry which is preliminary data.</text>
</comment>
<proteinExistence type="predicted"/>
<dbReference type="PANTHER" id="PTHR37832:SF1">
    <property type="entry name" value="STRESS-RESPONSE A_B BARREL DOMAIN-CONTAINING PROTEIN"/>
    <property type="match status" value="1"/>
</dbReference>
<dbReference type="InterPro" id="IPR013097">
    <property type="entry name" value="Dabb"/>
</dbReference>
<organism evidence="2 3">
    <name type="scientific">Paenibacillus spiritus</name>
    <dbReference type="NCBI Taxonomy" id="2496557"/>
    <lineage>
        <taxon>Bacteria</taxon>
        <taxon>Bacillati</taxon>
        <taxon>Bacillota</taxon>
        <taxon>Bacilli</taxon>
        <taxon>Bacillales</taxon>
        <taxon>Paenibacillaceae</taxon>
        <taxon>Paenibacillus</taxon>
    </lineage>
</organism>
<dbReference type="AlphaFoldDB" id="A0A5J5G1Q0"/>